<dbReference type="EMBL" id="JAAALK010000289">
    <property type="protein sequence ID" value="KAG8049897.1"/>
    <property type="molecule type" value="Genomic_DNA"/>
</dbReference>
<evidence type="ECO:0000313" key="1">
    <source>
        <dbReference type="EMBL" id="KAG8049897.1"/>
    </source>
</evidence>
<name>A0A8J5RMG5_ZIZPA</name>
<organism evidence="1 2">
    <name type="scientific">Zizania palustris</name>
    <name type="common">Northern wild rice</name>
    <dbReference type="NCBI Taxonomy" id="103762"/>
    <lineage>
        <taxon>Eukaryota</taxon>
        <taxon>Viridiplantae</taxon>
        <taxon>Streptophyta</taxon>
        <taxon>Embryophyta</taxon>
        <taxon>Tracheophyta</taxon>
        <taxon>Spermatophyta</taxon>
        <taxon>Magnoliopsida</taxon>
        <taxon>Liliopsida</taxon>
        <taxon>Poales</taxon>
        <taxon>Poaceae</taxon>
        <taxon>BOP clade</taxon>
        <taxon>Oryzoideae</taxon>
        <taxon>Oryzeae</taxon>
        <taxon>Zizaniinae</taxon>
        <taxon>Zizania</taxon>
    </lineage>
</organism>
<reference evidence="1" key="1">
    <citation type="journal article" date="2021" name="bioRxiv">
        <title>Whole Genome Assembly and Annotation of Northern Wild Rice, Zizania palustris L., Supports a Whole Genome Duplication in the Zizania Genus.</title>
        <authorList>
            <person name="Haas M."/>
            <person name="Kono T."/>
            <person name="Macchietto M."/>
            <person name="Millas R."/>
            <person name="McGilp L."/>
            <person name="Shao M."/>
            <person name="Duquette J."/>
            <person name="Hirsch C.N."/>
            <person name="Kimball J."/>
        </authorList>
    </citation>
    <scope>NUCLEOTIDE SEQUENCE</scope>
    <source>
        <tissue evidence="1">Fresh leaf tissue</tissue>
    </source>
</reference>
<dbReference type="Proteomes" id="UP000729402">
    <property type="component" value="Unassembled WGS sequence"/>
</dbReference>
<accession>A0A8J5RMG5</accession>
<comment type="caution">
    <text evidence="1">The sequence shown here is derived from an EMBL/GenBank/DDBJ whole genome shotgun (WGS) entry which is preliminary data.</text>
</comment>
<proteinExistence type="predicted"/>
<dbReference type="AlphaFoldDB" id="A0A8J5RMG5"/>
<reference evidence="1" key="2">
    <citation type="submission" date="2021-02" db="EMBL/GenBank/DDBJ databases">
        <authorList>
            <person name="Kimball J.A."/>
            <person name="Haas M.W."/>
            <person name="Macchietto M."/>
            <person name="Kono T."/>
            <person name="Duquette J."/>
            <person name="Shao M."/>
        </authorList>
    </citation>
    <scope>NUCLEOTIDE SEQUENCE</scope>
    <source>
        <tissue evidence="1">Fresh leaf tissue</tissue>
    </source>
</reference>
<keyword evidence="2" id="KW-1185">Reference proteome</keyword>
<sequence>MDRKPQSNLCLTTENNSAKRSNRKQQNCYSNNQQAIGSGKVTPSELHAHFCKSKAWTWRRIWMVEAIIHRAGGPPLMRFQCFIPCEFSSREKIHVNMSTELDYIVRTTLICSASAIDATESRQGEENGICSKYADHWLSFRHNENIMLKVKFIT</sequence>
<evidence type="ECO:0000313" key="2">
    <source>
        <dbReference type="Proteomes" id="UP000729402"/>
    </source>
</evidence>
<protein>
    <submittedName>
        <fullName evidence="1">Uncharacterized protein</fullName>
    </submittedName>
</protein>
<gene>
    <name evidence="1" type="ORF">GUJ93_ZPchr0009g843</name>
</gene>